<proteinExistence type="inferred from homology"/>
<gene>
    <name evidence="5" type="ORF">AE618_03015</name>
</gene>
<dbReference type="InterPro" id="IPR004538">
    <property type="entry name" value="Hemolysin_A/TlyA"/>
</dbReference>
<dbReference type="EMBL" id="LGSZ01000019">
    <property type="protein sequence ID" value="KPH82478.1"/>
    <property type="molecule type" value="Genomic_DNA"/>
</dbReference>
<dbReference type="SMART" id="SM00363">
    <property type="entry name" value="S4"/>
    <property type="match status" value="1"/>
</dbReference>
<dbReference type="InterPro" id="IPR002942">
    <property type="entry name" value="S4_RNA-bd"/>
</dbReference>
<protein>
    <submittedName>
        <fullName evidence="5">Hemolysin</fullName>
    </submittedName>
</protein>
<dbReference type="NCBIfam" id="TIGR00478">
    <property type="entry name" value="tly"/>
    <property type="match status" value="1"/>
</dbReference>
<comment type="caution">
    <text evidence="5">The sequence shown here is derived from an EMBL/GenBank/DDBJ whole genome shotgun (WGS) entry which is preliminary data.</text>
</comment>
<dbReference type="RefSeq" id="WP_054207572.1">
    <property type="nucleotide sequence ID" value="NZ_LGSZ01000019.1"/>
</dbReference>
<dbReference type="Gene3D" id="3.40.50.150">
    <property type="entry name" value="Vaccinia Virus protein VP39"/>
    <property type="match status" value="1"/>
</dbReference>
<keyword evidence="1 3" id="KW-0694">RNA-binding</keyword>
<organism evidence="5 6">
    <name type="scientific">Bosea vaviloviae</name>
    <dbReference type="NCBI Taxonomy" id="1526658"/>
    <lineage>
        <taxon>Bacteria</taxon>
        <taxon>Pseudomonadati</taxon>
        <taxon>Pseudomonadota</taxon>
        <taxon>Alphaproteobacteria</taxon>
        <taxon>Hyphomicrobiales</taxon>
        <taxon>Boseaceae</taxon>
        <taxon>Bosea</taxon>
    </lineage>
</organism>
<dbReference type="InterPro" id="IPR002877">
    <property type="entry name" value="RNA_MeTrfase_FtsJ_dom"/>
</dbReference>
<dbReference type="AlphaFoldDB" id="A0A0N0MDH0"/>
<keyword evidence="6" id="KW-1185">Reference proteome</keyword>
<dbReference type="PROSITE" id="PS50889">
    <property type="entry name" value="S4"/>
    <property type="match status" value="1"/>
</dbReference>
<evidence type="ECO:0000313" key="6">
    <source>
        <dbReference type="Proteomes" id="UP000037822"/>
    </source>
</evidence>
<dbReference type="Proteomes" id="UP000037822">
    <property type="component" value="Unassembled WGS sequence"/>
</dbReference>
<dbReference type="Pfam" id="PF01728">
    <property type="entry name" value="FtsJ"/>
    <property type="match status" value="1"/>
</dbReference>
<dbReference type="PATRIC" id="fig|1526658.3.peg.1209"/>
<dbReference type="PIRSF" id="PIRSF005578">
    <property type="entry name" value="TlyA"/>
    <property type="match status" value="1"/>
</dbReference>
<sequence length="242" mass="25305">MKSRADQLLVERGLFESRARAQAAITAGLVTADGRVVRKASEMVAANAVVTAQAPHPYVSRGGLKLAGALDVFGFDPDGRICLDVGASTGGFTDLLLKRGAALVVSVDVGRDQLHPSLRGHPRVLSLEAQDIRTLTPDALPQTPSLAAIDVSFISLRLVLPSVAALLAPAAQIAALIKPQFEAGRAALKKGIVRDEAVHESVCADIAELMAGLGFAVEQPVPSPIEGGDGNREFLIGGRRLR</sequence>
<dbReference type="GO" id="GO:0008168">
    <property type="term" value="F:methyltransferase activity"/>
    <property type="evidence" value="ECO:0007669"/>
    <property type="project" value="InterPro"/>
</dbReference>
<comment type="similarity">
    <text evidence="2">Belongs to the TlyA family.</text>
</comment>
<reference evidence="5 6" key="1">
    <citation type="submission" date="2015-07" db="EMBL/GenBank/DDBJ databases">
        <title>Whole genome sequencing of Bosea vaviloviae isolated from cave pool.</title>
        <authorList>
            <person name="Tan N.E.H."/>
            <person name="Lee Y.P."/>
            <person name="Gan H.M."/>
            <person name="Barton H."/>
            <person name="Savka M.A."/>
        </authorList>
    </citation>
    <scope>NUCLEOTIDE SEQUENCE [LARGE SCALE GENOMIC DNA]</scope>
    <source>
        <strain evidence="5 6">SD260</strain>
    </source>
</reference>
<dbReference type="PANTHER" id="PTHR32319">
    <property type="entry name" value="BACTERIAL HEMOLYSIN-LIKE PROTEIN"/>
    <property type="match status" value="1"/>
</dbReference>
<accession>A0A0N0MDH0</accession>
<dbReference type="GO" id="GO:0032259">
    <property type="term" value="P:methylation"/>
    <property type="evidence" value="ECO:0007669"/>
    <property type="project" value="InterPro"/>
</dbReference>
<dbReference type="InterPro" id="IPR036986">
    <property type="entry name" value="S4_RNA-bd_sf"/>
</dbReference>
<dbReference type="Gene3D" id="3.10.290.10">
    <property type="entry name" value="RNA-binding S4 domain"/>
    <property type="match status" value="1"/>
</dbReference>
<dbReference type="SUPFAM" id="SSF55174">
    <property type="entry name" value="Alpha-L RNA-binding motif"/>
    <property type="match status" value="1"/>
</dbReference>
<dbReference type="InterPro" id="IPR047048">
    <property type="entry name" value="TlyA"/>
</dbReference>
<dbReference type="GO" id="GO:0003723">
    <property type="term" value="F:RNA binding"/>
    <property type="evidence" value="ECO:0007669"/>
    <property type="project" value="UniProtKB-KW"/>
</dbReference>
<dbReference type="SUPFAM" id="SSF53335">
    <property type="entry name" value="S-adenosyl-L-methionine-dependent methyltransferases"/>
    <property type="match status" value="1"/>
</dbReference>
<dbReference type="PANTHER" id="PTHR32319:SF0">
    <property type="entry name" value="BACTERIAL HEMOLYSIN-LIKE PROTEIN"/>
    <property type="match status" value="1"/>
</dbReference>
<dbReference type="InterPro" id="IPR029063">
    <property type="entry name" value="SAM-dependent_MTases_sf"/>
</dbReference>
<dbReference type="Pfam" id="PF01479">
    <property type="entry name" value="S4"/>
    <property type="match status" value="1"/>
</dbReference>
<feature type="domain" description="RNA-binding S4" evidence="4">
    <location>
        <begin position="3"/>
        <end position="67"/>
    </location>
</feature>
<name>A0A0N0MDH0_9HYPH</name>
<evidence type="ECO:0000256" key="1">
    <source>
        <dbReference type="ARBA" id="ARBA00022884"/>
    </source>
</evidence>
<evidence type="ECO:0000256" key="2">
    <source>
        <dbReference type="ARBA" id="ARBA00029460"/>
    </source>
</evidence>
<evidence type="ECO:0000256" key="3">
    <source>
        <dbReference type="PROSITE-ProRule" id="PRU00182"/>
    </source>
</evidence>
<dbReference type="OrthoDB" id="9784736at2"/>
<evidence type="ECO:0000313" key="5">
    <source>
        <dbReference type="EMBL" id="KPH82478.1"/>
    </source>
</evidence>
<evidence type="ECO:0000259" key="4">
    <source>
        <dbReference type="SMART" id="SM00363"/>
    </source>
</evidence>